<reference evidence="9 10" key="1">
    <citation type="journal article" date="2018" name="Proc. Natl. Acad. Sci. U.S.A.">
        <title>Linking secondary metabolites to gene clusters through genome sequencing of six diverse Aspergillus species.</title>
        <authorList>
            <person name="Kaerboelling I."/>
            <person name="Vesth T.C."/>
            <person name="Frisvad J.C."/>
            <person name="Nybo J.L."/>
            <person name="Theobald S."/>
            <person name="Kuo A."/>
            <person name="Bowyer P."/>
            <person name="Matsuda Y."/>
            <person name="Mondo S."/>
            <person name="Lyhne E.K."/>
            <person name="Kogle M.E."/>
            <person name="Clum A."/>
            <person name="Lipzen A."/>
            <person name="Salamov A."/>
            <person name="Ngan C.Y."/>
            <person name="Daum C."/>
            <person name="Chiniquy J."/>
            <person name="Barry K."/>
            <person name="LaButti K."/>
            <person name="Haridas S."/>
            <person name="Simmons B.A."/>
            <person name="Magnuson J.K."/>
            <person name="Mortensen U.H."/>
            <person name="Larsen T.O."/>
            <person name="Grigoriev I.V."/>
            <person name="Baker S.E."/>
            <person name="Andersen M.R."/>
        </authorList>
    </citation>
    <scope>NUCLEOTIDE SEQUENCE [LARGE SCALE GENOMIC DNA]</scope>
    <source>
        <strain evidence="9 10">IBT 24754</strain>
    </source>
</reference>
<feature type="domain" description="Major facilitator superfamily (MFS) profile" evidence="8">
    <location>
        <begin position="25"/>
        <end position="469"/>
    </location>
</feature>
<proteinExistence type="inferred from homology"/>
<dbReference type="GO" id="GO:0016020">
    <property type="term" value="C:membrane"/>
    <property type="evidence" value="ECO:0007669"/>
    <property type="project" value="UniProtKB-SubCell"/>
</dbReference>
<accession>A0A2T5LYM0</accession>
<dbReference type="PANTHER" id="PTHR23506">
    <property type="entry name" value="GH10249P"/>
    <property type="match status" value="1"/>
</dbReference>
<dbReference type="InterPro" id="IPR036259">
    <property type="entry name" value="MFS_trans_sf"/>
</dbReference>
<evidence type="ECO:0000256" key="1">
    <source>
        <dbReference type="ARBA" id="ARBA00004141"/>
    </source>
</evidence>
<evidence type="ECO:0000256" key="2">
    <source>
        <dbReference type="ARBA" id="ARBA00006829"/>
    </source>
</evidence>
<feature type="transmembrane region" description="Helical" evidence="7">
    <location>
        <begin position="122"/>
        <end position="140"/>
    </location>
</feature>
<feature type="transmembrane region" description="Helical" evidence="7">
    <location>
        <begin position="444"/>
        <end position="465"/>
    </location>
</feature>
<gene>
    <name evidence="9" type="ORF">P175DRAFT_0515526</name>
</gene>
<feature type="transmembrane region" description="Helical" evidence="7">
    <location>
        <begin position="296"/>
        <end position="316"/>
    </location>
</feature>
<evidence type="ECO:0000256" key="7">
    <source>
        <dbReference type="SAM" id="Phobius"/>
    </source>
</evidence>
<dbReference type="EMBL" id="MSFN02000003">
    <property type="protein sequence ID" value="PTU21372.1"/>
    <property type="molecule type" value="Genomic_DNA"/>
</dbReference>
<comment type="subcellular location">
    <subcellularLocation>
        <location evidence="1">Membrane</location>
        <topology evidence="1">Multi-pass membrane protein</topology>
    </subcellularLocation>
</comment>
<feature type="transmembrane region" description="Helical" evidence="7">
    <location>
        <begin position="152"/>
        <end position="174"/>
    </location>
</feature>
<dbReference type="Pfam" id="PF07690">
    <property type="entry name" value="MFS_1"/>
    <property type="match status" value="2"/>
</dbReference>
<dbReference type="InterPro" id="IPR011701">
    <property type="entry name" value="MFS"/>
</dbReference>
<evidence type="ECO:0000313" key="10">
    <source>
        <dbReference type="Proteomes" id="UP000244073"/>
    </source>
</evidence>
<dbReference type="InterPro" id="IPR001958">
    <property type="entry name" value="Tet-R_TetA/multi-R_MdtG-like"/>
</dbReference>
<evidence type="ECO:0000259" key="8">
    <source>
        <dbReference type="PROSITE" id="PS50850"/>
    </source>
</evidence>
<evidence type="ECO:0000256" key="6">
    <source>
        <dbReference type="ARBA" id="ARBA00023136"/>
    </source>
</evidence>
<dbReference type="PRINTS" id="PR01035">
    <property type="entry name" value="TCRTETA"/>
</dbReference>
<feature type="transmembrane region" description="Helical" evidence="7">
    <location>
        <begin position="95"/>
        <end position="116"/>
    </location>
</feature>
<protein>
    <recommendedName>
        <fullName evidence="8">Major facilitator superfamily (MFS) profile domain-containing protein</fullName>
    </recommendedName>
</protein>
<dbReference type="Gene3D" id="1.20.1250.20">
    <property type="entry name" value="MFS general substrate transporter like domains"/>
    <property type="match status" value="1"/>
</dbReference>
<feature type="transmembrane region" description="Helical" evidence="7">
    <location>
        <begin position="63"/>
        <end position="83"/>
    </location>
</feature>
<keyword evidence="6 7" id="KW-0472">Membrane</keyword>
<dbReference type="GeneID" id="63815745"/>
<evidence type="ECO:0000256" key="4">
    <source>
        <dbReference type="ARBA" id="ARBA00022692"/>
    </source>
</evidence>
<dbReference type="VEuPathDB" id="FungiDB:P175DRAFT_0515526"/>
<feature type="transmembrane region" description="Helical" evidence="7">
    <location>
        <begin position="328"/>
        <end position="348"/>
    </location>
</feature>
<evidence type="ECO:0000313" key="9">
    <source>
        <dbReference type="EMBL" id="PTU21372.1"/>
    </source>
</evidence>
<dbReference type="InterPro" id="IPR050930">
    <property type="entry name" value="MFS_Vesicular_Transporter"/>
</dbReference>
<dbReference type="OrthoDB" id="5086884at2759"/>
<dbReference type="InterPro" id="IPR020846">
    <property type="entry name" value="MFS_dom"/>
</dbReference>
<comment type="caution">
    <text evidence="9">The sequence shown here is derived from an EMBL/GenBank/DDBJ whole genome shotgun (WGS) entry which is preliminary data.</text>
</comment>
<evidence type="ECO:0000256" key="5">
    <source>
        <dbReference type="ARBA" id="ARBA00022989"/>
    </source>
</evidence>
<keyword evidence="4 7" id="KW-0812">Transmembrane</keyword>
<feature type="transmembrane region" description="Helical" evidence="7">
    <location>
        <begin position="368"/>
        <end position="386"/>
    </location>
</feature>
<feature type="transmembrane region" description="Helical" evidence="7">
    <location>
        <begin position="20"/>
        <end position="43"/>
    </location>
</feature>
<dbReference type="PANTHER" id="PTHR23506:SF35">
    <property type="entry name" value="MAJOR FACILITATOR SUPERFAMILY (MFS) PROFILE DOMAIN-CONTAINING PROTEIN-RELATED"/>
    <property type="match status" value="1"/>
</dbReference>
<dbReference type="Gene3D" id="1.20.1720.10">
    <property type="entry name" value="Multidrug resistance protein D"/>
    <property type="match status" value="1"/>
</dbReference>
<feature type="transmembrane region" description="Helical" evidence="7">
    <location>
        <begin position="180"/>
        <end position="200"/>
    </location>
</feature>
<keyword evidence="3" id="KW-0813">Transport</keyword>
<sequence length="474" mass="50995">MSSNSIPKPWGYRWRSSRFLIVSSITIALFSETFLYGFLVPILRYMLEDRLHTDPLETQNYTTALLTIHGLFTLVSAPVIAHFVDKSPNRRTPLLIALAGCCVGTLLIATTASVWMLFVGRIIQAIAGAAAWVIGFALLVDNVAREHVGNMIGIAMSFVTAGIVGGPMVSGVLLEWIGYWGAWSVPLGVLVLDIIARLVLIDPADIPKVCPDPPTSRQPEPGESTGLLSGVVTPASHADATATATATATANATAEGFYRTILGDLRVLAGLANALMTSFIMAGFNTTLPVHLRDIFGWGSLPIGMMFFFLQLPPIILGGTMGWVRDKVGLKLPTTLGWIGSVPLLWLLGICGDERFPWANTGLRGARLFVGCILAFGVVSMLVRGAGPVQLARIMKDLQARNPQLFGANGGSSRVFSMTEMAYSLGMMLGPLFTGVLSQMIGYYYMYLILAILCLLLGVASFRYLDGEPKSETS</sequence>
<evidence type="ECO:0000256" key="3">
    <source>
        <dbReference type="ARBA" id="ARBA00022448"/>
    </source>
</evidence>
<dbReference type="PROSITE" id="PS50850">
    <property type="entry name" value="MFS"/>
    <property type="match status" value="1"/>
</dbReference>
<keyword evidence="5 7" id="KW-1133">Transmembrane helix</keyword>
<dbReference type="GO" id="GO:0022857">
    <property type="term" value="F:transmembrane transporter activity"/>
    <property type="evidence" value="ECO:0007669"/>
    <property type="project" value="InterPro"/>
</dbReference>
<dbReference type="AlphaFoldDB" id="A0A2T5LYM0"/>
<organism evidence="9 10">
    <name type="scientific">Aspergillus ochraceoroseus IBT 24754</name>
    <dbReference type="NCBI Taxonomy" id="1392256"/>
    <lineage>
        <taxon>Eukaryota</taxon>
        <taxon>Fungi</taxon>
        <taxon>Dikarya</taxon>
        <taxon>Ascomycota</taxon>
        <taxon>Pezizomycotina</taxon>
        <taxon>Eurotiomycetes</taxon>
        <taxon>Eurotiomycetidae</taxon>
        <taxon>Eurotiales</taxon>
        <taxon>Aspergillaceae</taxon>
        <taxon>Aspergillus</taxon>
        <taxon>Aspergillus subgen. Nidulantes</taxon>
    </lineage>
</organism>
<dbReference type="RefSeq" id="XP_040752764.1">
    <property type="nucleotide sequence ID" value="XM_040898863.1"/>
</dbReference>
<dbReference type="Proteomes" id="UP000244073">
    <property type="component" value="Unassembled WGS sequence"/>
</dbReference>
<comment type="similarity">
    <text evidence="2">Belongs to the major facilitator superfamily. Vesicular transporter family.</text>
</comment>
<feature type="transmembrane region" description="Helical" evidence="7">
    <location>
        <begin position="265"/>
        <end position="284"/>
    </location>
</feature>
<name>A0A2T5LYM0_9EURO</name>
<dbReference type="SUPFAM" id="SSF103473">
    <property type="entry name" value="MFS general substrate transporter"/>
    <property type="match status" value="1"/>
</dbReference>